<protein>
    <submittedName>
        <fullName evidence="1">Uncharacterized protein</fullName>
    </submittedName>
</protein>
<dbReference type="KEGG" id="pca:Pcar_3201"/>
<dbReference type="AlphaFoldDB" id="Q0C6W6"/>
<reference evidence="1 2" key="2">
    <citation type="journal article" date="2012" name="BMC Genomics">
        <title>The genome of Pelobacter carbinolicus reveals surprising metabolic capabilities and physiological features.</title>
        <authorList>
            <person name="Aklujkar M."/>
            <person name="Haveman S.A."/>
            <person name="Didonato R.Jr."/>
            <person name="Chertkov O."/>
            <person name="Han C.S."/>
            <person name="Land M.L."/>
            <person name="Brown P."/>
            <person name="Lovley D.R."/>
        </authorList>
    </citation>
    <scope>NUCLEOTIDE SEQUENCE [LARGE SCALE GENOMIC DNA]</scope>
    <source>
        <strain evidence="2">DSM 2380 / NBRC 103641 / GraBd1</strain>
    </source>
</reference>
<proteinExistence type="predicted"/>
<keyword evidence="2" id="KW-1185">Reference proteome</keyword>
<organism evidence="1 2">
    <name type="scientific">Syntrophotalea carbinolica (strain DSM 2380 / NBRC 103641 / GraBd1)</name>
    <name type="common">Pelobacter carbinolicus</name>
    <dbReference type="NCBI Taxonomy" id="338963"/>
    <lineage>
        <taxon>Bacteria</taxon>
        <taxon>Pseudomonadati</taxon>
        <taxon>Thermodesulfobacteriota</taxon>
        <taxon>Desulfuromonadia</taxon>
        <taxon>Desulfuromonadales</taxon>
        <taxon>Syntrophotaleaceae</taxon>
        <taxon>Syntrophotalea</taxon>
    </lineage>
</organism>
<dbReference type="STRING" id="338963.Pcar_3201"/>
<evidence type="ECO:0000313" key="1">
    <source>
        <dbReference type="EMBL" id="ABI81821.1"/>
    </source>
</evidence>
<reference evidence="2" key="1">
    <citation type="submission" date="2005-10" db="EMBL/GenBank/DDBJ databases">
        <title>Complete sequence of Pelobacter carbinolicus DSM 2380.</title>
        <authorList>
            <person name="Copeland A."/>
            <person name="Lucas S."/>
            <person name="Lapidus A."/>
            <person name="Barry K."/>
            <person name="Detter J.C."/>
            <person name="Glavina T."/>
            <person name="Hammon N."/>
            <person name="Israni S."/>
            <person name="Pitluck S."/>
            <person name="Chertkov O."/>
            <person name="Schmutz J."/>
            <person name="Larimer F."/>
            <person name="Land M."/>
            <person name="Kyrpides N."/>
            <person name="Ivanova N."/>
            <person name="Richardson P."/>
        </authorList>
    </citation>
    <scope>NUCLEOTIDE SEQUENCE [LARGE SCALE GENOMIC DNA]</scope>
    <source>
        <strain evidence="2">DSM 2380 / NBRC 103641 / GraBd1</strain>
    </source>
</reference>
<sequence length="88" mass="9684">MNRLMTIMAHKFILKTARPVAHSVSAESSCPFQPVCSTPLPPFANHAFHPRRVAISRGFTCLFPDRWISGWPGGTPVLISFLYGGTSL</sequence>
<gene>
    <name evidence="1" type="ordered locus">Pcar_3201</name>
</gene>
<name>Q0C6W6_SYNC1</name>
<dbReference type="Proteomes" id="UP000002534">
    <property type="component" value="Chromosome"/>
</dbReference>
<accession>Q0C6W6</accession>
<evidence type="ECO:0000313" key="2">
    <source>
        <dbReference type="Proteomes" id="UP000002534"/>
    </source>
</evidence>
<dbReference type="EMBL" id="CP000142">
    <property type="protein sequence ID" value="ABI81821.1"/>
    <property type="molecule type" value="Genomic_DNA"/>
</dbReference>
<dbReference type="HOGENOM" id="CLU_2466271_0_0_7"/>